<feature type="non-terminal residue" evidence="1">
    <location>
        <position position="1"/>
    </location>
</feature>
<evidence type="ECO:0000313" key="1">
    <source>
        <dbReference type="EMBL" id="KAJ2687640.1"/>
    </source>
</evidence>
<keyword evidence="2" id="KW-1185">Reference proteome</keyword>
<dbReference type="EMBL" id="JANBTX010000066">
    <property type="protein sequence ID" value="KAJ2687640.1"/>
    <property type="molecule type" value="Genomic_DNA"/>
</dbReference>
<name>A0A9W8GK98_9FUNG</name>
<organism evidence="1 2">
    <name type="scientific">Coemansia spiralis</name>
    <dbReference type="NCBI Taxonomy" id="417178"/>
    <lineage>
        <taxon>Eukaryota</taxon>
        <taxon>Fungi</taxon>
        <taxon>Fungi incertae sedis</taxon>
        <taxon>Zoopagomycota</taxon>
        <taxon>Kickxellomycotina</taxon>
        <taxon>Kickxellomycetes</taxon>
        <taxon>Kickxellales</taxon>
        <taxon>Kickxellaceae</taxon>
        <taxon>Coemansia</taxon>
    </lineage>
</organism>
<comment type="caution">
    <text evidence="1">The sequence shown here is derived from an EMBL/GenBank/DDBJ whole genome shotgun (WGS) entry which is preliminary data.</text>
</comment>
<evidence type="ECO:0008006" key="3">
    <source>
        <dbReference type="Google" id="ProtNLM"/>
    </source>
</evidence>
<evidence type="ECO:0000313" key="2">
    <source>
        <dbReference type="Proteomes" id="UP001151516"/>
    </source>
</evidence>
<dbReference type="InterPro" id="IPR011009">
    <property type="entry name" value="Kinase-like_dom_sf"/>
</dbReference>
<dbReference type="SUPFAM" id="SSF56112">
    <property type="entry name" value="Protein kinase-like (PK-like)"/>
    <property type="match status" value="1"/>
</dbReference>
<dbReference type="Gene3D" id="1.10.510.10">
    <property type="entry name" value="Transferase(Phosphotransferase) domain 1"/>
    <property type="match status" value="1"/>
</dbReference>
<protein>
    <recommendedName>
        <fullName evidence="3">Protein kinase domain-containing protein</fullName>
    </recommendedName>
</protein>
<dbReference type="OrthoDB" id="5592585at2759"/>
<dbReference type="Proteomes" id="UP001151516">
    <property type="component" value="Unassembled WGS sequence"/>
</dbReference>
<dbReference type="AlphaFoldDB" id="A0A9W8GK98"/>
<proteinExistence type="predicted"/>
<reference evidence="1" key="1">
    <citation type="submission" date="2022-07" db="EMBL/GenBank/DDBJ databases">
        <title>Phylogenomic reconstructions and comparative analyses of Kickxellomycotina fungi.</title>
        <authorList>
            <person name="Reynolds N.K."/>
            <person name="Stajich J.E."/>
            <person name="Barry K."/>
            <person name="Grigoriev I.V."/>
            <person name="Crous P."/>
            <person name="Smith M.E."/>
        </authorList>
    </citation>
    <scope>NUCLEOTIDE SEQUENCE</scope>
    <source>
        <strain evidence="1">CBS 109367</strain>
    </source>
</reference>
<sequence length="828" mass="92010">GYYLTSIGPVLHMEHCDREEMSARFGSSLCRLWFLLTLPVEQFGLFGATRDTVGQLKLDTSTTPATVTEGSYLDDTTVNVERPVAHSVPIIGNCTYHIDASYGEEKAVLKLTWARTDQLPEGAVYRVLEYRGVANIPKIFQSGVIVKDFVGYRLEFLVMEHCGTSIVAHVQGVIRNNLWISKADELVKDSIDRVSTTLTEALAADILHRDVSADSVVIKDGAAHVVNWESARFIRAPADEHLRAEIAETWSLDWDRTLAREKAKDLSTGTPMYTSTRLLLGAETRSIYDDLESLLYVVFDALARFPRTGKPDEWPLGFRLCNGSNMAAAHLAYTMSSTLLCHYFGAILRVESTLDGVLEAMRRFLFFGDGIHIGGKLLENKDFPRMFDDKAARLFMSDKTASELRCLMGDQVYQCASTAEAAFSPSVHRSLRHPRPVVLFSSPLSVYSAERGTRSMDSSISTGNAAAGNSSYGAASGILPSTRSGSLAACSMPQSTKRPASSTFTSSAPKAIVKDFASSLSGGYDGIRSFANSTGVNFATRCRLAKCLTITVDEQDIHSGETLKKLSLVPYNSCLLSKARTLWLLIASNYLDISYGLSSFVIEANIAAFVQRVQQMAPKAREIQIQYYPLSSQSRPTRYFGGLASQIFQLAPRIEYFPRFKTRVPVRLELNEIRHLTYVHLRIDGYDSPLIQLVRQNAPTLQLLRLSSDYVIDLAGIFLSPDSSYVVYPHLHTLSLRDERDDYVPERVAFKGVVPFPNLRRIFLGCYYPFGDDVLFRSNSATLESITLLVSDLLVSIVTDYNVFTPTSHPKLRNHLCDIFKEITPVSS</sequence>
<accession>A0A9W8GK98</accession>
<gene>
    <name evidence="1" type="ORF">IWW39_002768</name>
</gene>